<evidence type="ECO:0000256" key="13">
    <source>
        <dbReference type="ARBA" id="ARBA00023239"/>
    </source>
</evidence>
<dbReference type="SUPFAM" id="SSF52016">
    <property type="entry name" value="LeuD/IlvD-like"/>
    <property type="match status" value="1"/>
</dbReference>
<keyword evidence="9" id="KW-0479">Metal-binding</keyword>
<gene>
    <name evidence="18" type="primary">acnA</name>
    <name evidence="18" type="ORF">PSU93_08070</name>
</gene>
<evidence type="ECO:0000256" key="14">
    <source>
        <dbReference type="ARBA" id="ARBA00023501"/>
    </source>
</evidence>
<dbReference type="InterPro" id="IPR000573">
    <property type="entry name" value="AconitaseA/IPMdHydase_ssu_swvl"/>
</dbReference>
<evidence type="ECO:0000256" key="1">
    <source>
        <dbReference type="ARBA" id="ARBA00000118"/>
    </source>
</evidence>
<dbReference type="GO" id="GO:0047456">
    <property type="term" value="F:2-methylisocitrate dehydratase activity"/>
    <property type="evidence" value="ECO:0007669"/>
    <property type="project" value="UniProtKB-EC"/>
</dbReference>
<dbReference type="NCBIfam" id="TIGR01341">
    <property type="entry name" value="aconitase_1"/>
    <property type="match status" value="1"/>
</dbReference>
<dbReference type="InterPro" id="IPR015928">
    <property type="entry name" value="Aconitase/3IPM_dehydase_swvl"/>
</dbReference>
<dbReference type="PANTHER" id="PTHR11670">
    <property type="entry name" value="ACONITASE/IRON-RESPONSIVE ELEMENT FAMILY MEMBER"/>
    <property type="match status" value="1"/>
</dbReference>
<evidence type="ECO:0000256" key="8">
    <source>
        <dbReference type="ARBA" id="ARBA00022532"/>
    </source>
</evidence>
<keyword evidence="19" id="KW-1185">Reference proteome</keyword>
<dbReference type="Pfam" id="PF00330">
    <property type="entry name" value="Aconitase"/>
    <property type="match status" value="1"/>
</dbReference>
<evidence type="ECO:0000256" key="12">
    <source>
        <dbReference type="ARBA" id="ARBA00023014"/>
    </source>
</evidence>
<evidence type="ECO:0000313" key="18">
    <source>
        <dbReference type="EMBL" id="MDI1231087.1"/>
    </source>
</evidence>
<dbReference type="SUPFAM" id="SSF53732">
    <property type="entry name" value="Aconitase iron-sulfur domain"/>
    <property type="match status" value="1"/>
</dbReference>
<dbReference type="InterPro" id="IPR015931">
    <property type="entry name" value="Acnase/IPM_dHydase_lsu_aba_1/3"/>
</dbReference>
<keyword evidence="12 15" id="KW-0411">Iron-sulfur</keyword>
<dbReference type="AlphaFoldDB" id="A0AA43Q5S6"/>
<dbReference type="GO" id="GO:0006099">
    <property type="term" value="P:tricarboxylic acid cycle"/>
    <property type="evidence" value="ECO:0007669"/>
    <property type="project" value="UniProtKB-KW"/>
</dbReference>
<comment type="catalytic activity">
    <reaction evidence="14 15">
        <text>citrate = D-threo-isocitrate</text>
        <dbReference type="Rhea" id="RHEA:10336"/>
        <dbReference type="ChEBI" id="CHEBI:15562"/>
        <dbReference type="ChEBI" id="CHEBI:16947"/>
        <dbReference type="EC" id="4.2.1.3"/>
    </reaction>
</comment>
<sequence>MNNHDLFGAHQQLQADTFGSVSYYSLPRLEAACAAHISRLPYTIKILLESLLRNCDNDIITQEHVLSVANWQPQGARYEIPFKPARVILQDFTGVPALVDLAAMRDAMKRLGGDPKKINPLIPCDLVIDHSVQVDYFGKANALLLNETVEFERNAERYEFLKWGQSAFQNLRVVPPSTGIVHQVNLEYLAPVVFHNKDKNVCYPDSCVGTDSHTPMINGLGVLGWGVGGIEAEAVMLDQPIYMLVPDVVGIKLTGELPPGVTATDLVLRITELCRNFGVVGKFIEFYGSGLTNLSIPDRATLSNMAPEQGSTVSFFPIDDETLSYMRLTGRSADLIDLTERYAKEQGLFRTDETPDPEFTQLMEVDLGTIEPSLAGPKRPQDRISLSQVGPTYRQMLIAPSGNKGMGLSENDLERSGIVSRNDAHEKITHGAVVIAAITSCTNTSNPSVMLAAGLVAKKAVERGLKVKNYVKTSLAPGSQVVTEYLKKSGLLGFLEQLGFYLVGYGCTTCIGNSGPLDEAVEKAIVDNDLVVSAVLSGNRNFEGRVHPLTKTNYLASPPLVVAYALAGSTALDITREPLGEDKDGKPVYLKDIWPTPWEVAEVIRQFVTPEMFRERYADVFTGTKAWQQVEVSGTELYAWDENSTYIRNPPFFEGMTTDRQQIPALTGMQVLALFGDSVTTDHISPAGQIAPQSPAALYLLSKGVEQKDWNSYGSRRGNDQVMARGTFANIRIRNQLVIGAENKVTANQPGHGNDEVMSGNMPSNSQIHNRLVPGVEGNVTIYHPTGERMTFFDAAMKYKEANIPLCILAGKEYGSGSSRDWAAKGPFMQGVKAVIAESYERIHRSNLIGMGILPLQFIDGESAKSLKLSGTETFAIDISDAMVPQQHIKVSATAPDGSVTAFKTVSRIDTPIEIQYYRDGGILRTVLKKLVEQ</sequence>
<evidence type="ECO:0000256" key="4">
    <source>
        <dbReference type="ARBA" id="ARBA00005026"/>
    </source>
</evidence>
<dbReference type="EC" id="4.2.1.3" evidence="15"/>
<dbReference type="PRINTS" id="PR00415">
    <property type="entry name" value="ACONITASE"/>
</dbReference>
<evidence type="ECO:0000256" key="9">
    <source>
        <dbReference type="ARBA" id="ARBA00022723"/>
    </source>
</evidence>
<dbReference type="PROSITE" id="PS00450">
    <property type="entry name" value="ACONITASE_1"/>
    <property type="match status" value="1"/>
</dbReference>
<comment type="caution">
    <text evidence="18">The sequence shown here is derived from an EMBL/GenBank/DDBJ whole genome shotgun (WGS) entry which is preliminary data.</text>
</comment>
<protein>
    <recommendedName>
        <fullName evidence="15">Aconitate hydratase</fullName>
        <shortName evidence="15">Aconitase</shortName>
        <ecNumber evidence="15">4.2.1.3</ecNumber>
    </recommendedName>
</protein>
<dbReference type="InterPro" id="IPR018136">
    <property type="entry name" value="Aconitase_4Fe-4S_BS"/>
</dbReference>
<comment type="subunit">
    <text evidence="6">Monomer.</text>
</comment>
<dbReference type="Gene3D" id="3.20.19.10">
    <property type="entry name" value="Aconitase, domain 4"/>
    <property type="match status" value="2"/>
</dbReference>
<dbReference type="CDD" id="cd01580">
    <property type="entry name" value="AcnA_IRP_Swivel"/>
    <property type="match status" value="1"/>
</dbReference>
<dbReference type="PROSITE" id="PS01244">
    <property type="entry name" value="ACONITASE_2"/>
    <property type="match status" value="1"/>
</dbReference>
<dbReference type="NCBIfam" id="NF009520">
    <property type="entry name" value="PRK12881.1"/>
    <property type="match status" value="1"/>
</dbReference>
<dbReference type="EMBL" id="JAQSDF010000021">
    <property type="protein sequence ID" value="MDI1231087.1"/>
    <property type="molecule type" value="Genomic_DNA"/>
</dbReference>
<feature type="domain" description="Aconitase/3-isopropylmalate dehydratase large subunit alpha/beta/alpha" evidence="16">
    <location>
        <begin position="75"/>
        <end position="568"/>
    </location>
</feature>
<dbReference type="GO" id="GO:0003994">
    <property type="term" value="F:aconitate hydratase activity"/>
    <property type="evidence" value="ECO:0007669"/>
    <property type="project" value="UniProtKB-EC"/>
</dbReference>
<dbReference type="Gene3D" id="3.30.499.10">
    <property type="entry name" value="Aconitase, domain 3"/>
    <property type="match status" value="2"/>
</dbReference>
<dbReference type="InterPro" id="IPR006249">
    <property type="entry name" value="Aconitase/IRP2"/>
</dbReference>
<organism evidence="18 19">
    <name type="scientific">Candidatus Methylobacter titanis</name>
    <dbReference type="NCBI Taxonomy" id="3053457"/>
    <lineage>
        <taxon>Bacteria</taxon>
        <taxon>Pseudomonadati</taxon>
        <taxon>Pseudomonadota</taxon>
        <taxon>Gammaproteobacteria</taxon>
        <taxon>Methylococcales</taxon>
        <taxon>Methylococcaceae</taxon>
        <taxon>Methylobacter</taxon>
    </lineage>
</organism>
<dbReference type="Gene3D" id="6.10.190.10">
    <property type="match status" value="1"/>
</dbReference>
<evidence type="ECO:0000256" key="6">
    <source>
        <dbReference type="ARBA" id="ARBA00011245"/>
    </source>
</evidence>
<dbReference type="CDD" id="cd01586">
    <property type="entry name" value="AcnA_IRP"/>
    <property type="match status" value="1"/>
</dbReference>
<evidence type="ECO:0000256" key="15">
    <source>
        <dbReference type="RuleBase" id="RU361275"/>
    </source>
</evidence>
<dbReference type="FunFam" id="3.20.19.10:FF:000001">
    <property type="entry name" value="Aconitate hydratase"/>
    <property type="match status" value="1"/>
</dbReference>
<comment type="function">
    <text evidence="15">Catalyzes the isomerization of citrate to isocitrate via cis-aconitate.</text>
</comment>
<comment type="pathway">
    <text evidence="3">Carbohydrate metabolism; tricarboxylic acid cycle; isocitrate from oxaloacetate: step 2/2.</text>
</comment>
<dbReference type="FunFam" id="3.30.499.10:FF:000002">
    <property type="entry name" value="Aconitate hydratase"/>
    <property type="match status" value="1"/>
</dbReference>
<name>A0AA43Q5S6_9GAMM</name>
<evidence type="ECO:0000256" key="3">
    <source>
        <dbReference type="ARBA" id="ARBA00004717"/>
    </source>
</evidence>
<evidence type="ECO:0000259" key="17">
    <source>
        <dbReference type="Pfam" id="PF00694"/>
    </source>
</evidence>
<evidence type="ECO:0000256" key="11">
    <source>
        <dbReference type="ARBA" id="ARBA00023004"/>
    </source>
</evidence>
<evidence type="ECO:0000256" key="7">
    <source>
        <dbReference type="ARBA" id="ARBA00022485"/>
    </source>
</evidence>
<keyword evidence="10" id="KW-0694">RNA-binding</keyword>
<keyword evidence="8" id="KW-0816">Tricarboxylic acid cycle</keyword>
<comment type="pathway">
    <text evidence="4">Organic acid metabolism; propanoate degradation.</text>
</comment>
<dbReference type="NCBIfam" id="NF006757">
    <property type="entry name" value="PRK09277.1"/>
    <property type="match status" value="1"/>
</dbReference>
<evidence type="ECO:0000256" key="5">
    <source>
        <dbReference type="ARBA" id="ARBA00007185"/>
    </source>
</evidence>
<dbReference type="InterPro" id="IPR044137">
    <property type="entry name" value="AcnA_IRP_Swivel"/>
</dbReference>
<keyword evidence="7 15" id="KW-0004">4Fe-4S</keyword>
<dbReference type="FunFam" id="3.30.499.10:FF:000020">
    <property type="entry name" value="Aconitate hydratase A"/>
    <property type="match status" value="1"/>
</dbReference>
<dbReference type="GO" id="GO:0051539">
    <property type="term" value="F:4 iron, 4 sulfur cluster binding"/>
    <property type="evidence" value="ECO:0007669"/>
    <property type="project" value="UniProtKB-KW"/>
</dbReference>
<evidence type="ECO:0000256" key="10">
    <source>
        <dbReference type="ARBA" id="ARBA00022884"/>
    </source>
</evidence>
<comment type="similarity">
    <text evidence="5 15">Belongs to the aconitase/IPM isomerase family.</text>
</comment>
<dbReference type="GO" id="GO:0003723">
    <property type="term" value="F:RNA binding"/>
    <property type="evidence" value="ECO:0007669"/>
    <property type="project" value="UniProtKB-KW"/>
</dbReference>
<comment type="cofactor">
    <cofactor evidence="2">
        <name>[4Fe-4S] cluster</name>
        <dbReference type="ChEBI" id="CHEBI:49883"/>
    </cofactor>
</comment>
<evidence type="ECO:0000313" key="19">
    <source>
        <dbReference type="Proteomes" id="UP001160519"/>
    </source>
</evidence>
<dbReference type="Proteomes" id="UP001160519">
    <property type="component" value="Unassembled WGS sequence"/>
</dbReference>
<comment type="catalytic activity">
    <reaction evidence="1">
        <text>(2S,3R)-3-hydroxybutane-1,2,3-tricarboxylate = 2-methyl-cis-aconitate + H2O</text>
        <dbReference type="Rhea" id="RHEA:17941"/>
        <dbReference type="ChEBI" id="CHEBI:15377"/>
        <dbReference type="ChEBI" id="CHEBI:57429"/>
        <dbReference type="ChEBI" id="CHEBI:57872"/>
        <dbReference type="EC" id="4.2.1.99"/>
    </reaction>
</comment>
<keyword evidence="11 15" id="KW-0408">Iron</keyword>
<keyword evidence="13 15" id="KW-0456">Lyase</keyword>
<proteinExistence type="inferred from homology"/>
<reference evidence="18" key="1">
    <citation type="submission" date="2023-01" db="EMBL/GenBank/DDBJ databases">
        <title>Biogeochemical cycle of methane in antarctic sediments.</title>
        <authorList>
            <person name="Roldan D.M."/>
            <person name="Menes R.J."/>
        </authorList>
    </citation>
    <scope>NUCLEOTIDE SEQUENCE [LARGE SCALE GENOMIC DNA]</scope>
    <source>
        <strain evidence="18">K-2018 MAG008</strain>
    </source>
</reference>
<feature type="domain" description="Aconitase A/isopropylmalate dehydratase small subunit swivel" evidence="17">
    <location>
        <begin position="754"/>
        <end position="858"/>
    </location>
</feature>
<dbReference type="Pfam" id="PF00694">
    <property type="entry name" value="Aconitase_C"/>
    <property type="match status" value="1"/>
</dbReference>
<evidence type="ECO:0000259" key="16">
    <source>
        <dbReference type="Pfam" id="PF00330"/>
    </source>
</evidence>
<accession>A0AA43Q5S6</accession>
<dbReference type="InterPro" id="IPR036008">
    <property type="entry name" value="Aconitase_4Fe-4S_dom"/>
</dbReference>
<dbReference type="GO" id="GO:0046872">
    <property type="term" value="F:metal ion binding"/>
    <property type="evidence" value="ECO:0007669"/>
    <property type="project" value="UniProtKB-KW"/>
</dbReference>
<dbReference type="InterPro" id="IPR001030">
    <property type="entry name" value="Acoase/IPM_deHydtase_lsu_aba"/>
</dbReference>
<evidence type="ECO:0000256" key="2">
    <source>
        <dbReference type="ARBA" id="ARBA00001966"/>
    </source>
</evidence>